<gene>
    <name evidence="2" type="ORF">BDA99DRAFT_341208</name>
</gene>
<dbReference type="Proteomes" id="UP001209540">
    <property type="component" value="Unassembled WGS sequence"/>
</dbReference>
<reference evidence="2" key="2">
    <citation type="submission" date="2023-02" db="EMBL/GenBank/DDBJ databases">
        <authorList>
            <consortium name="DOE Joint Genome Institute"/>
            <person name="Mondo S.J."/>
            <person name="Chang Y."/>
            <person name="Wang Y."/>
            <person name="Ahrendt S."/>
            <person name="Andreopoulos W."/>
            <person name="Barry K."/>
            <person name="Beard J."/>
            <person name="Benny G.L."/>
            <person name="Blankenship S."/>
            <person name="Bonito G."/>
            <person name="Cuomo C."/>
            <person name="Desiro A."/>
            <person name="Gervers K.A."/>
            <person name="Hundley H."/>
            <person name="Kuo A."/>
            <person name="LaButti K."/>
            <person name="Lang B.F."/>
            <person name="Lipzen A."/>
            <person name="O'Donnell K."/>
            <person name="Pangilinan J."/>
            <person name="Reynolds N."/>
            <person name="Sandor L."/>
            <person name="Smith M.W."/>
            <person name="Tsang A."/>
            <person name="Grigoriev I.V."/>
            <person name="Stajich J.E."/>
            <person name="Spatafora J.W."/>
        </authorList>
    </citation>
    <scope>NUCLEOTIDE SEQUENCE</scope>
    <source>
        <strain evidence="2">RSA 2281</strain>
    </source>
</reference>
<feature type="chain" id="PRO_5042043937" evidence="1">
    <location>
        <begin position="18"/>
        <end position="63"/>
    </location>
</feature>
<reference evidence="2" key="1">
    <citation type="journal article" date="2022" name="IScience">
        <title>Evolution of zygomycete secretomes and the origins of terrestrial fungal ecologies.</title>
        <authorList>
            <person name="Chang Y."/>
            <person name="Wang Y."/>
            <person name="Mondo S."/>
            <person name="Ahrendt S."/>
            <person name="Andreopoulos W."/>
            <person name="Barry K."/>
            <person name="Beard J."/>
            <person name="Benny G.L."/>
            <person name="Blankenship S."/>
            <person name="Bonito G."/>
            <person name="Cuomo C."/>
            <person name="Desiro A."/>
            <person name="Gervers K.A."/>
            <person name="Hundley H."/>
            <person name="Kuo A."/>
            <person name="LaButti K."/>
            <person name="Lang B.F."/>
            <person name="Lipzen A."/>
            <person name="O'Donnell K."/>
            <person name="Pangilinan J."/>
            <person name="Reynolds N."/>
            <person name="Sandor L."/>
            <person name="Smith M.E."/>
            <person name="Tsang A."/>
            <person name="Grigoriev I.V."/>
            <person name="Stajich J.E."/>
            <person name="Spatafora J.W."/>
        </authorList>
    </citation>
    <scope>NUCLEOTIDE SEQUENCE</scope>
    <source>
        <strain evidence="2">RSA 2281</strain>
    </source>
</reference>
<evidence type="ECO:0000256" key="1">
    <source>
        <dbReference type="SAM" id="SignalP"/>
    </source>
</evidence>
<comment type="caution">
    <text evidence="2">The sequence shown here is derived from an EMBL/GenBank/DDBJ whole genome shotgun (WGS) entry which is preliminary data.</text>
</comment>
<name>A0AAD5PFX4_9FUNG</name>
<keyword evidence="1" id="KW-0732">Signal</keyword>
<dbReference type="AlphaFoldDB" id="A0AAD5PFX4"/>
<organism evidence="2 3">
    <name type="scientific">Phascolomyces articulosus</name>
    <dbReference type="NCBI Taxonomy" id="60185"/>
    <lineage>
        <taxon>Eukaryota</taxon>
        <taxon>Fungi</taxon>
        <taxon>Fungi incertae sedis</taxon>
        <taxon>Mucoromycota</taxon>
        <taxon>Mucoromycotina</taxon>
        <taxon>Mucoromycetes</taxon>
        <taxon>Mucorales</taxon>
        <taxon>Lichtheimiaceae</taxon>
        <taxon>Phascolomyces</taxon>
    </lineage>
</organism>
<evidence type="ECO:0000313" key="2">
    <source>
        <dbReference type="EMBL" id="KAI9269060.1"/>
    </source>
</evidence>
<accession>A0AAD5PFX4</accession>
<feature type="signal peptide" evidence="1">
    <location>
        <begin position="1"/>
        <end position="17"/>
    </location>
</feature>
<proteinExistence type="predicted"/>
<dbReference type="Gene3D" id="3.60.21.10">
    <property type="match status" value="1"/>
</dbReference>
<dbReference type="EMBL" id="JAIXMP010000008">
    <property type="protein sequence ID" value="KAI9269060.1"/>
    <property type="molecule type" value="Genomic_DNA"/>
</dbReference>
<evidence type="ECO:0000313" key="3">
    <source>
        <dbReference type="Proteomes" id="UP001209540"/>
    </source>
</evidence>
<dbReference type="InterPro" id="IPR029052">
    <property type="entry name" value="Metallo-depent_PP-like"/>
</dbReference>
<sequence length="63" mass="7297">MVIYLVFLTLFIVSVHSFPLSSNTLERREQPNVPATPKLHLNPLEWGDLNFIHTTDIHGWLEV</sequence>
<keyword evidence="3" id="KW-1185">Reference proteome</keyword>
<protein>
    <submittedName>
        <fullName evidence="2">Uncharacterized protein</fullName>
    </submittedName>
</protein>